<dbReference type="Proteomes" id="UP000248706">
    <property type="component" value="Unassembled WGS sequence"/>
</dbReference>
<dbReference type="OrthoDB" id="165915at2"/>
<evidence type="ECO:0000313" key="1">
    <source>
        <dbReference type="EMBL" id="RAQ95928.1"/>
    </source>
</evidence>
<dbReference type="RefSeq" id="WP_112429079.1">
    <property type="nucleotide sequence ID" value="NZ_MCIF01000002.1"/>
</dbReference>
<name>A0A328VDV7_9CHLR</name>
<evidence type="ECO:0000313" key="2">
    <source>
        <dbReference type="Proteomes" id="UP000248706"/>
    </source>
</evidence>
<sequence length="103" mass="11372">MEQNQPKWPGVAAIVGDADLYCVSCALKRYGPGIQDLVEDRDSARALVDNEGNPLGVVLRFSEDLHAQYCGDCHTRLCDDDCCCYQAEAAWDSQQDEEGEEEG</sequence>
<dbReference type="EMBL" id="MCIF01000002">
    <property type="protein sequence ID" value="RAQ95928.1"/>
    <property type="molecule type" value="Genomic_DNA"/>
</dbReference>
<dbReference type="AlphaFoldDB" id="A0A328VDV7"/>
<proteinExistence type="predicted"/>
<keyword evidence="2" id="KW-1185">Reference proteome</keyword>
<gene>
    <name evidence="1" type="ORF">A4R35_10310</name>
</gene>
<reference evidence="1 2" key="1">
    <citation type="submission" date="2016-08" db="EMBL/GenBank/DDBJ databases">
        <title>Analysis of Carbohydrate Active Enzymes in Thermogemmatispora T81 Reveals Carbohydrate Degradation Ability.</title>
        <authorList>
            <person name="Tomazini A."/>
            <person name="Lal S."/>
            <person name="Stott M."/>
            <person name="Henrissat B."/>
            <person name="Polikarpov I."/>
            <person name="Sparling R."/>
            <person name="Levin D.B."/>
        </authorList>
    </citation>
    <scope>NUCLEOTIDE SEQUENCE [LARGE SCALE GENOMIC DNA]</scope>
    <source>
        <strain evidence="1 2">T81</strain>
    </source>
</reference>
<accession>A0A328VDV7</accession>
<protein>
    <submittedName>
        <fullName evidence="1">Uncharacterized protein</fullName>
    </submittedName>
</protein>
<organism evidence="1 2">
    <name type="scientific">Thermogemmatispora tikiterensis</name>
    <dbReference type="NCBI Taxonomy" id="1825093"/>
    <lineage>
        <taxon>Bacteria</taxon>
        <taxon>Bacillati</taxon>
        <taxon>Chloroflexota</taxon>
        <taxon>Ktedonobacteria</taxon>
        <taxon>Thermogemmatisporales</taxon>
        <taxon>Thermogemmatisporaceae</taxon>
        <taxon>Thermogemmatispora</taxon>
    </lineage>
</organism>
<comment type="caution">
    <text evidence="1">The sequence shown here is derived from an EMBL/GenBank/DDBJ whole genome shotgun (WGS) entry which is preliminary data.</text>
</comment>